<sequence length="27" mass="2965">MENCAMQYSSCAFAFVFSSSRTVQAAQ</sequence>
<proteinExistence type="predicted"/>
<reference evidence="1" key="1">
    <citation type="submission" date="2014-11" db="EMBL/GenBank/DDBJ databases">
        <authorList>
            <person name="Amaro Gonzalez C."/>
        </authorList>
    </citation>
    <scope>NUCLEOTIDE SEQUENCE</scope>
</reference>
<accession>A0A0E9RN17</accession>
<organism evidence="1">
    <name type="scientific">Anguilla anguilla</name>
    <name type="common">European freshwater eel</name>
    <name type="synonym">Muraena anguilla</name>
    <dbReference type="NCBI Taxonomy" id="7936"/>
    <lineage>
        <taxon>Eukaryota</taxon>
        <taxon>Metazoa</taxon>
        <taxon>Chordata</taxon>
        <taxon>Craniata</taxon>
        <taxon>Vertebrata</taxon>
        <taxon>Euteleostomi</taxon>
        <taxon>Actinopterygii</taxon>
        <taxon>Neopterygii</taxon>
        <taxon>Teleostei</taxon>
        <taxon>Anguilliformes</taxon>
        <taxon>Anguillidae</taxon>
        <taxon>Anguilla</taxon>
    </lineage>
</organism>
<dbReference type="EMBL" id="GBXM01078849">
    <property type="protein sequence ID" value="JAH29728.1"/>
    <property type="molecule type" value="Transcribed_RNA"/>
</dbReference>
<name>A0A0E9RN17_ANGAN</name>
<evidence type="ECO:0000313" key="1">
    <source>
        <dbReference type="EMBL" id="JAH29728.1"/>
    </source>
</evidence>
<protein>
    <submittedName>
        <fullName evidence="1">Uncharacterized protein</fullName>
    </submittedName>
</protein>
<reference evidence="1" key="2">
    <citation type="journal article" date="2015" name="Fish Shellfish Immunol.">
        <title>Early steps in the European eel (Anguilla anguilla)-Vibrio vulnificus interaction in the gills: Role of the RtxA13 toxin.</title>
        <authorList>
            <person name="Callol A."/>
            <person name="Pajuelo D."/>
            <person name="Ebbesson L."/>
            <person name="Teles M."/>
            <person name="MacKenzie S."/>
            <person name="Amaro C."/>
        </authorList>
    </citation>
    <scope>NUCLEOTIDE SEQUENCE</scope>
</reference>
<dbReference type="AlphaFoldDB" id="A0A0E9RN17"/>